<feature type="compositionally biased region" description="Basic residues" evidence="12">
    <location>
        <begin position="394"/>
        <end position="403"/>
    </location>
</feature>
<dbReference type="EMBL" id="FN653038">
    <property type="protein sequence ID" value="CBY24161.1"/>
    <property type="molecule type" value="Genomic_DNA"/>
</dbReference>
<keyword evidence="4" id="KW-0808">Transferase</keyword>
<evidence type="ECO:0000256" key="7">
    <source>
        <dbReference type="ARBA" id="ARBA00022840"/>
    </source>
</evidence>
<dbReference type="EC" id="2.7.11.22" evidence="2"/>
<sequence>MARVGRPAREDVLEKYEMMGVVGEGSYGTVHKARNKESGQIVAIKKFLEEDSNSFKIARRELRALRQLRHENLVNMLEHARRRRRLFIIFEYVDGTVLDYIEAQSSKRISGEKCREITWQVLRGLEFIHRNRMIHRDVKPENILYSKEGVAKLCDFGFARPNSIINGEVFTDYVATRWYRAPELIVKESTYDQSIDIWAVGCLLPEMLSGDALFPGESDVDQLYQVMSVCGPLPRDLHDSLRLRPEFYGFRFPEKQTMLEDHFRILRNLPVELEFIRKCLNLSPCARETACSLLTNSEYFLNDDFTRNKPDLLEKIHRFNAPVRHIIPKQSKSDLKFPTSTSKIPLTNPQSKRNKHQKVNAANSNHRLEQLDAHNSGFSSMPVTLSMPEIKSNAKQRKQKQKWSKAGTQKQSQTKLPKL</sequence>
<comment type="similarity">
    <text evidence="1">Belongs to the protein kinase superfamily. CMGC Ser/Thr protein kinase family. CDC2/CDKX subfamily.</text>
</comment>
<evidence type="ECO:0000256" key="1">
    <source>
        <dbReference type="ARBA" id="ARBA00006485"/>
    </source>
</evidence>
<evidence type="ECO:0000256" key="4">
    <source>
        <dbReference type="ARBA" id="ARBA00022679"/>
    </source>
</evidence>
<comment type="catalytic activity">
    <reaction evidence="8">
        <text>L-threonyl-[protein] + ATP = O-phospho-L-threonyl-[protein] + ADP + H(+)</text>
        <dbReference type="Rhea" id="RHEA:46608"/>
        <dbReference type="Rhea" id="RHEA-COMP:11060"/>
        <dbReference type="Rhea" id="RHEA-COMP:11605"/>
        <dbReference type="ChEBI" id="CHEBI:15378"/>
        <dbReference type="ChEBI" id="CHEBI:30013"/>
        <dbReference type="ChEBI" id="CHEBI:30616"/>
        <dbReference type="ChEBI" id="CHEBI:61977"/>
        <dbReference type="ChEBI" id="CHEBI:456216"/>
        <dbReference type="EC" id="2.7.11.22"/>
    </reaction>
</comment>
<dbReference type="FunFam" id="1.10.510.10:FF:000624">
    <property type="entry name" value="Mitogen-activated protein kinase"/>
    <property type="match status" value="1"/>
</dbReference>
<evidence type="ECO:0000256" key="10">
    <source>
        <dbReference type="PROSITE-ProRule" id="PRU10141"/>
    </source>
</evidence>
<dbReference type="PROSITE" id="PS00107">
    <property type="entry name" value="PROTEIN_KINASE_ATP"/>
    <property type="match status" value="1"/>
</dbReference>
<protein>
    <recommendedName>
        <fullName evidence="2">cyclin-dependent kinase</fullName>
        <ecNumber evidence="2">2.7.11.22</ecNumber>
    </recommendedName>
</protein>
<dbReference type="InterPro" id="IPR050117">
    <property type="entry name" value="MAPK"/>
</dbReference>
<evidence type="ECO:0000256" key="12">
    <source>
        <dbReference type="SAM" id="MobiDB-lite"/>
    </source>
</evidence>
<dbReference type="InterPro" id="IPR011009">
    <property type="entry name" value="Kinase-like_dom_sf"/>
</dbReference>
<dbReference type="Proteomes" id="UP000001307">
    <property type="component" value="Unassembled WGS sequence"/>
</dbReference>
<dbReference type="GO" id="GO:0005524">
    <property type="term" value="F:ATP binding"/>
    <property type="evidence" value="ECO:0007669"/>
    <property type="project" value="UniProtKB-UniRule"/>
</dbReference>
<dbReference type="OrthoDB" id="548217at2759"/>
<organism evidence="14 17">
    <name type="scientific">Oikopleura dioica</name>
    <name type="common">Tunicate</name>
    <dbReference type="NCBI Taxonomy" id="34765"/>
    <lineage>
        <taxon>Eukaryota</taxon>
        <taxon>Metazoa</taxon>
        <taxon>Chordata</taxon>
        <taxon>Tunicata</taxon>
        <taxon>Appendicularia</taxon>
        <taxon>Copelata</taxon>
        <taxon>Oikopleuridae</taxon>
        <taxon>Oikopleura</taxon>
    </lineage>
</organism>
<evidence type="ECO:0000313" key="17">
    <source>
        <dbReference type="Proteomes" id="UP000001307"/>
    </source>
</evidence>
<dbReference type="Proteomes" id="UP000011014">
    <property type="component" value="Unassembled WGS sequence"/>
</dbReference>
<dbReference type="FunFam" id="3.30.200.20:FF:000049">
    <property type="entry name" value="cyclin-dependent kinase-like 1 isoform X1"/>
    <property type="match status" value="1"/>
</dbReference>
<accession>E4XDC6</accession>
<keyword evidence="5 10" id="KW-0547">Nucleotide-binding</keyword>
<comment type="catalytic activity">
    <reaction evidence="9">
        <text>L-seryl-[protein] + ATP = O-phospho-L-seryl-[protein] + ADP + H(+)</text>
        <dbReference type="Rhea" id="RHEA:17989"/>
        <dbReference type="Rhea" id="RHEA-COMP:9863"/>
        <dbReference type="Rhea" id="RHEA-COMP:11604"/>
        <dbReference type="ChEBI" id="CHEBI:15378"/>
        <dbReference type="ChEBI" id="CHEBI:29999"/>
        <dbReference type="ChEBI" id="CHEBI:30616"/>
        <dbReference type="ChEBI" id="CHEBI:83421"/>
        <dbReference type="ChEBI" id="CHEBI:456216"/>
        <dbReference type="EC" id="2.7.11.22"/>
    </reaction>
</comment>
<dbReference type="GO" id="GO:0004693">
    <property type="term" value="F:cyclin-dependent protein serine/threonine kinase activity"/>
    <property type="evidence" value="ECO:0007669"/>
    <property type="project" value="UniProtKB-EC"/>
</dbReference>
<name>E4XDC6_OIKDI</name>
<dbReference type="Gene3D" id="3.30.200.20">
    <property type="entry name" value="Phosphorylase Kinase, domain 1"/>
    <property type="match status" value="1"/>
</dbReference>
<feature type="region of interest" description="Disordered" evidence="12">
    <location>
        <begin position="374"/>
        <end position="419"/>
    </location>
</feature>
<evidence type="ECO:0000313" key="15">
    <source>
        <dbReference type="EMBL" id="CBY35615.1"/>
    </source>
</evidence>
<evidence type="ECO:0000256" key="5">
    <source>
        <dbReference type="ARBA" id="ARBA00022741"/>
    </source>
</evidence>
<reference evidence="14 17" key="1">
    <citation type="journal article" date="2010" name="Science">
        <title>Plasticity of animal genome architecture unmasked by rapid evolution of a pelagic tunicate.</title>
        <authorList>
            <person name="Denoeud F."/>
            <person name="Henriet S."/>
            <person name="Mungpakdee S."/>
            <person name="Aury J.M."/>
            <person name="Da Silva C."/>
            <person name="Brinkmann H."/>
            <person name="Mikhaleva J."/>
            <person name="Olsen L.C."/>
            <person name="Jubin C."/>
            <person name="Canestro C."/>
            <person name="Bouquet J.M."/>
            <person name="Danks G."/>
            <person name="Poulain J."/>
            <person name="Campsteijn C."/>
            <person name="Adamski M."/>
            <person name="Cross I."/>
            <person name="Yadetie F."/>
            <person name="Muffato M."/>
            <person name="Louis A."/>
            <person name="Butcher S."/>
            <person name="Tsagkogeorga G."/>
            <person name="Konrad A."/>
            <person name="Singh S."/>
            <person name="Jensen M.F."/>
            <person name="Cong E.H."/>
            <person name="Eikeseth-Otteraa H."/>
            <person name="Noel B."/>
            <person name="Anthouard V."/>
            <person name="Porcel B.M."/>
            <person name="Kachouri-Lafond R."/>
            <person name="Nishino A."/>
            <person name="Ugolini M."/>
            <person name="Chourrout P."/>
            <person name="Nishida H."/>
            <person name="Aasland R."/>
            <person name="Huzurbazar S."/>
            <person name="Westhof E."/>
            <person name="Delsuc F."/>
            <person name="Lehrach H."/>
            <person name="Reinhardt R."/>
            <person name="Weissenbach J."/>
            <person name="Roy S.W."/>
            <person name="Artiguenave F."/>
            <person name="Postlethwait J.H."/>
            <person name="Manak J.R."/>
            <person name="Thompson E.M."/>
            <person name="Jaillon O."/>
            <person name="Du Pasquier L."/>
            <person name="Boudinot P."/>
            <person name="Liberles D.A."/>
            <person name="Volff J.N."/>
            <person name="Philippe H."/>
            <person name="Lenhard B."/>
            <person name="Roest Crollius H."/>
            <person name="Wincker P."/>
            <person name="Chourrout D."/>
        </authorList>
    </citation>
    <scope>NUCLEOTIDE SEQUENCE [LARGE SCALE GENOMIC DNA]</scope>
</reference>
<evidence type="ECO:0000256" key="3">
    <source>
        <dbReference type="ARBA" id="ARBA00022527"/>
    </source>
</evidence>
<dbReference type="PROSITE" id="PS00108">
    <property type="entry name" value="PROTEIN_KINASE_ST"/>
    <property type="match status" value="1"/>
</dbReference>
<dbReference type="AlphaFoldDB" id="E4XDC6"/>
<dbReference type="PANTHER" id="PTHR24055">
    <property type="entry name" value="MITOGEN-ACTIVATED PROTEIN KINASE"/>
    <property type="match status" value="1"/>
</dbReference>
<evidence type="ECO:0000256" key="9">
    <source>
        <dbReference type="ARBA" id="ARBA00048367"/>
    </source>
</evidence>
<dbReference type="SMART" id="SM00220">
    <property type="entry name" value="S_TKc"/>
    <property type="match status" value="1"/>
</dbReference>
<feature type="compositionally biased region" description="Polar residues" evidence="12">
    <location>
        <begin position="406"/>
        <end position="419"/>
    </location>
</feature>
<gene>
    <name evidence="16" type="primary">cdkl2</name>
    <name evidence="14" type="ORF">GSOID_T00008167001</name>
    <name evidence="15" type="ORF">GSOID_T00027443001</name>
</gene>
<keyword evidence="7 10" id="KW-0067">ATP-binding</keyword>
<feature type="domain" description="Protein kinase" evidence="13">
    <location>
        <begin position="16"/>
        <end position="300"/>
    </location>
</feature>
<proteinExistence type="inferred from homology"/>
<evidence type="ECO:0000256" key="11">
    <source>
        <dbReference type="RuleBase" id="RU000304"/>
    </source>
</evidence>
<dbReference type="PROSITE" id="PS50011">
    <property type="entry name" value="PROTEIN_KINASE_DOM"/>
    <property type="match status" value="1"/>
</dbReference>
<evidence type="ECO:0000256" key="8">
    <source>
        <dbReference type="ARBA" id="ARBA00047811"/>
    </source>
</evidence>
<dbReference type="InterPro" id="IPR000719">
    <property type="entry name" value="Prot_kinase_dom"/>
</dbReference>
<dbReference type="EMBL" id="FN654654">
    <property type="protein sequence ID" value="CBY35615.1"/>
    <property type="molecule type" value="Genomic_DNA"/>
</dbReference>
<dbReference type="InterPro" id="IPR008271">
    <property type="entry name" value="Ser/Thr_kinase_AS"/>
</dbReference>
<reference evidence="16" key="2">
    <citation type="submission" date="2012-02" db="EMBL/GenBank/DDBJ databases">
        <title>Expansion of cyclin B, D and CDK1 repertoires in a chordate, Oikopleura, that extensively endoreduplicates.</title>
        <authorList>
            <person name="Campsteijn C."/>
            <person name="Ovrebo J.I."/>
            <person name="Karlsen B.O."/>
            <person name="Thompson E.M."/>
        </authorList>
    </citation>
    <scope>NUCLEOTIDE SEQUENCE</scope>
</reference>
<dbReference type="SUPFAM" id="SSF56112">
    <property type="entry name" value="Protein kinase-like (PK-like)"/>
    <property type="match status" value="1"/>
</dbReference>
<keyword evidence="6" id="KW-0418">Kinase</keyword>
<feature type="binding site" evidence="10">
    <location>
        <position position="46"/>
    </location>
    <ligand>
        <name>ATP</name>
        <dbReference type="ChEBI" id="CHEBI:30616"/>
    </ligand>
</feature>
<dbReference type="InterPro" id="IPR017441">
    <property type="entry name" value="Protein_kinase_ATP_BS"/>
</dbReference>
<evidence type="ECO:0000313" key="14">
    <source>
        <dbReference type="EMBL" id="CBY24161.1"/>
    </source>
</evidence>
<evidence type="ECO:0000256" key="6">
    <source>
        <dbReference type="ARBA" id="ARBA00022777"/>
    </source>
</evidence>
<keyword evidence="17" id="KW-1185">Reference proteome</keyword>
<evidence type="ECO:0000313" key="16">
    <source>
        <dbReference type="EMBL" id="CBZ42108.1"/>
    </source>
</evidence>
<evidence type="ECO:0000259" key="13">
    <source>
        <dbReference type="PROSITE" id="PS50011"/>
    </source>
</evidence>
<feature type="region of interest" description="Disordered" evidence="12">
    <location>
        <begin position="330"/>
        <end position="360"/>
    </location>
</feature>
<dbReference type="Pfam" id="PF00069">
    <property type="entry name" value="Pkinase"/>
    <property type="match status" value="1"/>
</dbReference>
<keyword evidence="3 11" id="KW-0723">Serine/threonine-protein kinase</keyword>
<dbReference type="Gene3D" id="1.10.510.10">
    <property type="entry name" value="Transferase(Phosphotransferase) domain 1"/>
    <property type="match status" value="1"/>
</dbReference>
<dbReference type="EMBL" id="FR823329">
    <property type="protein sequence ID" value="CBZ42108.1"/>
    <property type="molecule type" value="Genomic_DNA"/>
</dbReference>
<evidence type="ECO:0000256" key="2">
    <source>
        <dbReference type="ARBA" id="ARBA00012425"/>
    </source>
</evidence>
<feature type="compositionally biased region" description="Polar residues" evidence="12">
    <location>
        <begin position="338"/>
        <end position="351"/>
    </location>
</feature>